<keyword evidence="6" id="KW-0175">Coiled coil</keyword>
<evidence type="ECO:0000256" key="2">
    <source>
        <dbReference type="ARBA" id="ARBA00023015"/>
    </source>
</evidence>
<evidence type="ECO:0000313" key="9">
    <source>
        <dbReference type="Proteomes" id="UP000238350"/>
    </source>
</evidence>
<evidence type="ECO:0000256" key="4">
    <source>
        <dbReference type="ARBA" id="ARBA00023242"/>
    </source>
</evidence>
<dbReference type="EMBL" id="NDIQ01000021">
    <property type="protein sequence ID" value="PRT55438.1"/>
    <property type="molecule type" value="Genomic_DNA"/>
</dbReference>
<feature type="domain" description="YEATS" evidence="7">
    <location>
        <begin position="5"/>
        <end position="158"/>
    </location>
</feature>
<dbReference type="GO" id="GO:0000785">
    <property type="term" value="C:chromatin"/>
    <property type="evidence" value="ECO:0007669"/>
    <property type="project" value="UniProtKB-ARBA"/>
</dbReference>
<dbReference type="PROSITE" id="PS51037">
    <property type="entry name" value="YEATS"/>
    <property type="match status" value="1"/>
</dbReference>
<dbReference type="Pfam" id="PF03366">
    <property type="entry name" value="YEATS"/>
    <property type="match status" value="1"/>
</dbReference>
<dbReference type="PANTHER" id="PTHR47573:SF1">
    <property type="entry name" value="PROTEIN AF-9 HOMOLOG"/>
    <property type="match status" value="1"/>
</dbReference>
<proteinExistence type="predicted"/>
<keyword evidence="4 5" id="KW-0539">Nucleus</keyword>
<protein>
    <recommendedName>
        <fullName evidence="1">Protein AF-9 homolog</fullName>
    </recommendedName>
</protein>
<keyword evidence="3" id="KW-0804">Transcription</keyword>
<dbReference type="GO" id="GO:0005634">
    <property type="term" value="C:nucleus"/>
    <property type="evidence" value="ECO:0007669"/>
    <property type="project" value="UniProtKB-SubCell"/>
</dbReference>
<dbReference type="Gene3D" id="2.60.40.1970">
    <property type="entry name" value="YEATS domain"/>
    <property type="match status" value="1"/>
</dbReference>
<keyword evidence="9" id="KW-1185">Reference proteome</keyword>
<evidence type="ECO:0000256" key="3">
    <source>
        <dbReference type="ARBA" id="ARBA00023163"/>
    </source>
</evidence>
<dbReference type="GO" id="GO:0006355">
    <property type="term" value="P:regulation of DNA-templated transcription"/>
    <property type="evidence" value="ECO:0007669"/>
    <property type="project" value="InterPro"/>
</dbReference>
<dbReference type="CDD" id="cd16908">
    <property type="entry name" value="YEATS_Yaf9_like"/>
    <property type="match status" value="1"/>
</dbReference>
<comment type="subcellular location">
    <subcellularLocation>
        <location evidence="5">Nucleus</location>
    </subcellularLocation>
</comment>
<dbReference type="GeneID" id="36516806"/>
<dbReference type="InterPro" id="IPR038704">
    <property type="entry name" value="YEAST_sf"/>
</dbReference>
<gene>
    <name evidence="8" type="ORF">B9G98_03058</name>
</gene>
<accession>A0A2T0FKC8</accession>
<dbReference type="OrthoDB" id="16041at2759"/>
<sequence length="216" mass="24547">MPVKRVKSVSVTRPIMYGNVAVPLEAVDRKKDTPEDHTHKWTVFVRDPAGKDDLGYFIKKVSFKLHDTYANSLRTIEKPPFEVTETGWGEFEITIRIVFAQAAAEKTIVLYHHLKLHPFGPGVVPGETPKPQPVESILYDELVFCEPTEAMFQILTSRPGAVIPTKPDPPLKPFSYQTETEEIDRLDAANEQVLEQLKKLKEQIQELEKEKAQLQA</sequence>
<keyword evidence="2" id="KW-0805">Transcription regulation</keyword>
<evidence type="ECO:0000259" key="7">
    <source>
        <dbReference type="PROSITE" id="PS51037"/>
    </source>
</evidence>
<dbReference type="AlphaFoldDB" id="A0A2T0FKC8"/>
<evidence type="ECO:0000256" key="1">
    <source>
        <dbReference type="ARBA" id="ARBA00022408"/>
    </source>
</evidence>
<dbReference type="InterPro" id="IPR055129">
    <property type="entry name" value="YEATS_dom"/>
</dbReference>
<evidence type="ECO:0000256" key="5">
    <source>
        <dbReference type="PROSITE-ProRule" id="PRU00376"/>
    </source>
</evidence>
<dbReference type="PANTHER" id="PTHR47573">
    <property type="entry name" value="PROTEIN AF-9 HOMOLOG"/>
    <property type="match status" value="1"/>
</dbReference>
<reference evidence="8 9" key="1">
    <citation type="submission" date="2017-04" db="EMBL/GenBank/DDBJ databases">
        <title>Genome sequencing of [Candida] sorbophila.</title>
        <authorList>
            <person name="Ahn J.O."/>
        </authorList>
    </citation>
    <scope>NUCLEOTIDE SEQUENCE [LARGE SCALE GENOMIC DNA]</scope>
    <source>
        <strain evidence="8 9">DS02</strain>
    </source>
</reference>
<name>A0A2T0FKC8_9ASCO</name>
<dbReference type="InterPro" id="IPR005033">
    <property type="entry name" value="YEATS"/>
</dbReference>
<organism evidence="8 9">
    <name type="scientific">Wickerhamiella sorbophila</name>
    <dbReference type="NCBI Taxonomy" id="45607"/>
    <lineage>
        <taxon>Eukaryota</taxon>
        <taxon>Fungi</taxon>
        <taxon>Dikarya</taxon>
        <taxon>Ascomycota</taxon>
        <taxon>Saccharomycotina</taxon>
        <taxon>Dipodascomycetes</taxon>
        <taxon>Dipodascales</taxon>
        <taxon>Trichomonascaceae</taxon>
        <taxon>Wickerhamiella</taxon>
    </lineage>
</organism>
<feature type="coiled-coil region" evidence="6">
    <location>
        <begin position="176"/>
        <end position="214"/>
    </location>
</feature>
<dbReference type="RefSeq" id="XP_024665383.1">
    <property type="nucleotide sequence ID" value="XM_024809615.1"/>
</dbReference>
<dbReference type="STRING" id="45607.A0A2T0FKC8"/>
<evidence type="ECO:0000256" key="6">
    <source>
        <dbReference type="SAM" id="Coils"/>
    </source>
</evidence>
<evidence type="ECO:0000313" key="8">
    <source>
        <dbReference type="EMBL" id="PRT55438.1"/>
    </source>
</evidence>
<dbReference type="Proteomes" id="UP000238350">
    <property type="component" value="Unassembled WGS sequence"/>
</dbReference>
<comment type="caution">
    <text evidence="8">The sequence shown here is derived from an EMBL/GenBank/DDBJ whole genome shotgun (WGS) entry which is preliminary data.</text>
</comment>